<organism evidence="1 2">
    <name type="scientific">Sphingorhabdus rigui</name>
    <dbReference type="NCBI Taxonomy" id="1282858"/>
    <lineage>
        <taxon>Bacteria</taxon>
        <taxon>Pseudomonadati</taxon>
        <taxon>Pseudomonadota</taxon>
        <taxon>Alphaproteobacteria</taxon>
        <taxon>Sphingomonadales</taxon>
        <taxon>Sphingomonadaceae</taxon>
        <taxon>Sphingorhabdus</taxon>
    </lineage>
</organism>
<name>A0A840B0T3_9SPHN</name>
<sequence>MRRKSIILKSIAGAVVGEVIGRKRGHGLLGAGIGVVATRLATRSIPGLLLVGGAIVAKSIYDQRKGRKEG</sequence>
<evidence type="ECO:0000313" key="1">
    <source>
        <dbReference type="EMBL" id="MBB3942520.1"/>
    </source>
</evidence>
<gene>
    <name evidence="1" type="ORF">GGR91_000742</name>
</gene>
<dbReference type="Proteomes" id="UP000581447">
    <property type="component" value="Unassembled WGS sequence"/>
</dbReference>
<protein>
    <submittedName>
        <fullName evidence="1">Uncharacterized protein</fullName>
    </submittedName>
</protein>
<keyword evidence="2" id="KW-1185">Reference proteome</keyword>
<reference evidence="1 2" key="1">
    <citation type="submission" date="2020-08" db="EMBL/GenBank/DDBJ databases">
        <title>Genomic Encyclopedia of Type Strains, Phase IV (KMG-IV): sequencing the most valuable type-strain genomes for metagenomic binning, comparative biology and taxonomic classification.</title>
        <authorList>
            <person name="Goeker M."/>
        </authorList>
    </citation>
    <scope>NUCLEOTIDE SEQUENCE [LARGE SCALE GENOMIC DNA]</scope>
    <source>
        <strain evidence="1 2">DSM 29050</strain>
    </source>
</reference>
<comment type="caution">
    <text evidence="1">The sequence shown here is derived from an EMBL/GenBank/DDBJ whole genome shotgun (WGS) entry which is preliminary data.</text>
</comment>
<dbReference type="EMBL" id="JACIEA010000001">
    <property type="protein sequence ID" value="MBB3942520.1"/>
    <property type="molecule type" value="Genomic_DNA"/>
</dbReference>
<dbReference type="AlphaFoldDB" id="A0A840B0T3"/>
<accession>A0A840B0T3</accession>
<dbReference type="RefSeq" id="WP_183940177.1">
    <property type="nucleotide sequence ID" value="NZ_BAABBG010000001.1"/>
</dbReference>
<evidence type="ECO:0000313" key="2">
    <source>
        <dbReference type="Proteomes" id="UP000581447"/>
    </source>
</evidence>
<proteinExistence type="predicted"/>